<evidence type="ECO:0000313" key="8">
    <source>
        <dbReference type="EMBL" id="RVW42663.1"/>
    </source>
</evidence>
<evidence type="ECO:0000256" key="2">
    <source>
        <dbReference type="ARBA" id="ARBA00006783"/>
    </source>
</evidence>
<feature type="domain" description="HTH myb-type" evidence="7">
    <location>
        <begin position="46"/>
        <end position="106"/>
    </location>
</feature>
<reference evidence="8 9" key="1">
    <citation type="journal article" date="2018" name="PLoS Genet.">
        <title>Population sequencing reveals clonal diversity and ancestral inbreeding in the grapevine cultivar Chardonnay.</title>
        <authorList>
            <person name="Roach M.J."/>
            <person name="Johnson D.L."/>
            <person name="Bohlmann J."/>
            <person name="van Vuuren H.J."/>
            <person name="Jones S.J."/>
            <person name="Pretorius I.S."/>
            <person name="Schmidt S.A."/>
            <person name="Borneman A.R."/>
        </authorList>
    </citation>
    <scope>NUCLEOTIDE SEQUENCE [LARGE SCALE GENOMIC DNA]</scope>
    <source>
        <strain evidence="9">cv. Chardonnay</strain>
        <tissue evidence="8">Leaf</tissue>
    </source>
</reference>
<dbReference type="Gene3D" id="1.10.10.60">
    <property type="entry name" value="Homeodomain-like"/>
    <property type="match status" value="1"/>
</dbReference>
<keyword evidence="5" id="KW-0804">Transcription</keyword>
<evidence type="ECO:0000256" key="5">
    <source>
        <dbReference type="ARBA" id="ARBA00023163"/>
    </source>
</evidence>
<keyword evidence="3" id="KW-0805">Transcription regulation</keyword>
<sequence>MGGSGGFNTSIIRAPERVLCLKKYPTMHSHDRPLSAQGDSGLVLTTDPKPRLRWTTELHERFVDAVAQLGGPDKATPKTIMRVMGVKGLTLYHLKSHLQKFRLGKQPHKDFNDQAVKDGEKAASALGNQRNATPTPVLMGRNINENMHFNEALRMQMEVRRRLNEQLEVQRHLQMRIDAQGKYMQTILEKACQTLTGKNGDCQSYHGVGNQGYTEVGSMKDFSSSVNFPCLEDLHIYGERPNPYDSSKAPIIWSNDMQLLQEVGTAAACIPSQEDAFKSYLKQHHEEESSGSGEA</sequence>
<dbReference type="SUPFAM" id="SSF46689">
    <property type="entry name" value="Homeodomain-like"/>
    <property type="match status" value="1"/>
</dbReference>
<evidence type="ECO:0000313" key="9">
    <source>
        <dbReference type="Proteomes" id="UP000288805"/>
    </source>
</evidence>
<dbReference type="Pfam" id="PF14379">
    <property type="entry name" value="Myb_CC_LHEQLE"/>
    <property type="match status" value="1"/>
</dbReference>
<dbReference type="InterPro" id="IPR006447">
    <property type="entry name" value="Myb_dom_plants"/>
</dbReference>
<dbReference type="GO" id="GO:0005634">
    <property type="term" value="C:nucleus"/>
    <property type="evidence" value="ECO:0007669"/>
    <property type="project" value="UniProtKB-SubCell"/>
</dbReference>
<dbReference type="InterPro" id="IPR001005">
    <property type="entry name" value="SANT/Myb"/>
</dbReference>
<dbReference type="Proteomes" id="UP000288805">
    <property type="component" value="Unassembled WGS sequence"/>
</dbReference>
<dbReference type="NCBIfam" id="TIGR01557">
    <property type="entry name" value="myb_SHAQKYF"/>
    <property type="match status" value="1"/>
</dbReference>
<proteinExistence type="inferred from homology"/>
<protein>
    <submittedName>
        <fullName evidence="8">Myb family transcription factor APL</fullName>
    </submittedName>
</protein>
<keyword evidence="6" id="KW-0539">Nucleus</keyword>
<dbReference type="PROSITE" id="PS51294">
    <property type="entry name" value="HTH_MYB"/>
    <property type="match status" value="1"/>
</dbReference>
<dbReference type="FunFam" id="1.10.10.60:FF:000002">
    <property type="entry name" value="Myb family transcription factor"/>
    <property type="match status" value="1"/>
</dbReference>
<evidence type="ECO:0000256" key="6">
    <source>
        <dbReference type="ARBA" id="ARBA00023242"/>
    </source>
</evidence>
<dbReference type="InterPro" id="IPR009057">
    <property type="entry name" value="Homeodomain-like_sf"/>
</dbReference>
<keyword evidence="4" id="KW-0175">Coiled coil</keyword>
<evidence type="ECO:0000256" key="1">
    <source>
        <dbReference type="ARBA" id="ARBA00004123"/>
    </source>
</evidence>
<organism evidence="8 9">
    <name type="scientific">Vitis vinifera</name>
    <name type="common">Grape</name>
    <dbReference type="NCBI Taxonomy" id="29760"/>
    <lineage>
        <taxon>Eukaryota</taxon>
        <taxon>Viridiplantae</taxon>
        <taxon>Streptophyta</taxon>
        <taxon>Embryophyta</taxon>
        <taxon>Tracheophyta</taxon>
        <taxon>Spermatophyta</taxon>
        <taxon>Magnoliopsida</taxon>
        <taxon>eudicotyledons</taxon>
        <taxon>Gunneridae</taxon>
        <taxon>Pentapetalae</taxon>
        <taxon>rosids</taxon>
        <taxon>Vitales</taxon>
        <taxon>Vitaceae</taxon>
        <taxon>Viteae</taxon>
        <taxon>Vitis</taxon>
    </lineage>
</organism>
<dbReference type="InterPro" id="IPR025756">
    <property type="entry name" value="Myb_CC_LHEQLE"/>
</dbReference>
<dbReference type="PANTHER" id="PTHR31499">
    <property type="entry name" value="MYB FAMILY TRANSCRIPTION FACTOR PHL11"/>
    <property type="match status" value="1"/>
</dbReference>
<comment type="similarity">
    <text evidence="2">Belongs to the MYB-CC family.</text>
</comment>
<dbReference type="PANTHER" id="PTHR31499:SF43">
    <property type="entry name" value="MYB FAMILY TRANSCRIPTION FACTOR APL"/>
    <property type="match status" value="1"/>
</dbReference>
<accession>A0A438E4S2</accession>
<dbReference type="GO" id="GO:0003677">
    <property type="term" value="F:DNA binding"/>
    <property type="evidence" value="ECO:0007669"/>
    <property type="project" value="InterPro"/>
</dbReference>
<comment type="caution">
    <text evidence="8">The sequence shown here is derived from an EMBL/GenBank/DDBJ whole genome shotgun (WGS) entry which is preliminary data.</text>
</comment>
<evidence type="ECO:0000256" key="3">
    <source>
        <dbReference type="ARBA" id="ARBA00023015"/>
    </source>
</evidence>
<dbReference type="Pfam" id="PF00249">
    <property type="entry name" value="Myb_DNA-binding"/>
    <property type="match status" value="1"/>
</dbReference>
<comment type="subcellular location">
    <subcellularLocation>
        <location evidence="1">Nucleus</location>
    </subcellularLocation>
</comment>
<dbReference type="InterPro" id="IPR017930">
    <property type="entry name" value="Myb_dom"/>
</dbReference>
<name>A0A438E4S2_VITVI</name>
<evidence type="ECO:0000259" key="7">
    <source>
        <dbReference type="PROSITE" id="PS51294"/>
    </source>
</evidence>
<evidence type="ECO:0000256" key="4">
    <source>
        <dbReference type="ARBA" id="ARBA00023054"/>
    </source>
</evidence>
<dbReference type="GO" id="GO:0003700">
    <property type="term" value="F:DNA-binding transcription factor activity"/>
    <property type="evidence" value="ECO:0007669"/>
    <property type="project" value="InterPro"/>
</dbReference>
<gene>
    <name evidence="8" type="primary">APL_0</name>
    <name evidence="8" type="ORF">CK203_098309</name>
</gene>
<dbReference type="InterPro" id="IPR046955">
    <property type="entry name" value="PHR1-like"/>
</dbReference>
<dbReference type="AlphaFoldDB" id="A0A438E4S2"/>
<dbReference type="EMBL" id="QGNW01001397">
    <property type="protein sequence ID" value="RVW42663.1"/>
    <property type="molecule type" value="Genomic_DNA"/>
</dbReference>